<dbReference type="EC" id="3.5.1.-" evidence="4"/>
<dbReference type="AlphaFoldDB" id="A0A239TPN6"/>
<dbReference type="PROSITE" id="PS51677">
    <property type="entry name" value="NODB"/>
    <property type="match status" value="1"/>
</dbReference>
<keyword evidence="4" id="KW-0378">Hydrolase</keyword>
<proteinExistence type="predicted"/>
<dbReference type="RefSeq" id="WP_027889748.1">
    <property type="nucleotide sequence ID" value="NZ_CALXYH010000006.1"/>
</dbReference>
<evidence type="ECO:0000313" key="4">
    <source>
        <dbReference type="EMBL" id="SNU99522.1"/>
    </source>
</evidence>
<dbReference type="InterPro" id="IPR011330">
    <property type="entry name" value="Glyco_hydro/deAcase_b/a-brl"/>
</dbReference>
<evidence type="ECO:0000256" key="2">
    <source>
        <dbReference type="ARBA" id="ARBA00022729"/>
    </source>
</evidence>
<dbReference type="GO" id="GO:0016810">
    <property type="term" value="F:hydrolase activity, acting on carbon-nitrogen (but not peptide) bonds"/>
    <property type="evidence" value="ECO:0007669"/>
    <property type="project" value="InterPro"/>
</dbReference>
<accession>A0A239TPN6</accession>
<dbReference type="GO" id="GO:0005975">
    <property type="term" value="P:carbohydrate metabolic process"/>
    <property type="evidence" value="ECO:0007669"/>
    <property type="project" value="InterPro"/>
</dbReference>
<dbReference type="InterPro" id="IPR002509">
    <property type="entry name" value="NODB_dom"/>
</dbReference>
<dbReference type="Gene3D" id="3.20.20.370">
    <property type="entry name" value="Glycoside hydrolase/deacetylase"/>
    <property type="match status" value="1"/>
</dbReference>
<reference evidence="4 5" key="1">
    <citation type="submission" date="2017-06" db="EMBL/GenBank/DDBJ databases">
        <authorList>
            <consortium name="Pathogen Informatics"/>
        </authorList>
    </citation>
    <scope>NUCLEOTIDE SEQUENCE [LARGE SCALE GENOMIC DNA]</scope>
    <source>
        <strain evidence="4 5">NCTC10570</strain>
    </source>
</reference>
<name>A0A239TPN6_9FIRM</name>
<dbReference type="OrthoDB" id="9778320at2"/>
<dbReference type="PANTHER" id="PTHR34216">
    <property type="match status" value="1"/>
</dbReference>
<dbReference type="Proteomes" id="UP000215383">
    <property type="component" value="Chromosome 1"/>
</dbReference>
<evidence type="ECO:0000259" key="3">
    <source>
        <dbReference type="PROSITE" id="PS51677"/>
    </source>
</evidence>
<organism evidence="4 5">
    <name type="scientific">Megamonas hypermegale</name>
    <dbReference type="NCBI Taxonomy" id="158847"/>
    <lineage>
        <taxon>Bacteria</taxon>
        <taxon>Bacillati</taxon>
        <taxon>Bacillota</taxon>
        <taxon>Negativicutes</taxon>
        <taxon>Selenomonadales</taxon>
        <taxon>Selenomonadaceae</taxon>
        <taxon>Megamonas</taxon>
    </lineage>
</organism>
<dbReference type="Pfam" id="PF01522">
    <property type="entry name" value="Polysacc_deac_1"/>
    <property type="match status" value="1"/>
</dbReference>
<dbReference type="CDD" id="cd10918">
    <property type="entry name" value="CE4_NodB_like_5s_6s"/>
    <property type="match status" value="1"/>
</dbReference>
<dbReference type="InterPro" id="IPR051398">
    <property type="entry name" value="Polysacch_Deacetylase"/>
</dbReference>
<comment type="subcellular location">
    <subcellularLocation>
        <location evidence="1">Secreted</location>
    </subcellularLocation>
</comment>
<dbReference type="eggNOG" id="COG0726">
    <property type="taxonomic scope" value="Bacteria"/>
</dbReference>
<evidence type="ECO:0000313" key="5">
    <source>
        <dbReference type="Proteomes" id="UP000215383"/>
    </source>
</evidence>
<evidence type="ECO:0000256" key="1">
    <source>
        <dbReference type="ARBA" id="ARBA00004613"/>
    </source>
</evidence>
<dbReference type="EMBL" id="LT906446">
    <property type="protein sequence ID" value="SNU99522.1"/>
    <property type="molecule type" value="Genomic_DNA"/>
</dbReference>
<feature type="domain" description="NodB homology" evidence="3">
    <location>
        <begin position="97"/>
        <end position="269"/>
    </location>
</feature>
<protein>
    <submittedName>
        <fullName evidence="4">Poly-beta-1,6-N-acetyl-D-glucosamine N-deacetylase</fullName>
        <ecNumber evidence="4">3.5.1.-</ecNumber>
    </submittedName>
</protein>
<gene>
    <name evidence="4" type="primary">icaB</name>
    <name evidence="4" type="ORF">SAMEA4364220_01132</name>
</gene>
<sequence>MLKKSIWYKLILVVMVLCLPLLVSSPKIVPASAAENEDNISITVLNYHKIDDMNISLSVLPADFDRQMAYLKEHGYNTINSQQLYDYLSNGAELPPNPIMITFDDGYEDNYVNAYPILQKYGFTGTIFVITDFVSAQPNYLTWDQIKEMKAHGMDFQSHTATHQSMTGLSEDQLRTELVKSKQTLDQQLNQNTLFIAYPTGTYNLYIAKLVDEAGYKGAFTIKYGNIDKDSNIYALERVPIFHTENTFLSFYERMHYIPVFERLGWYKS</sequence>
<dbReference type="GeneID" id="78507140"/>
<dbReference type="SUPFAM" id="SSF88713">
    <property type="entry name" value="Glycoside hydrolase/deacetylase"/>
    <property type="match status" value="1"/>
</dbReference>
<dbReference type="GO" id="GO:0005576">
    <property type="term" value="C:extracellular region"/>
    <property type="evidence" value="ECO:0007669"/>
    <property type="project" value="UniProtKB-SubCell"/>
</dbReference>
<keyword evidence="5" id="KW-1185">Reference proteome</keyword>
<dbReference type="PANTHER" id="PTHR34216:SF3">
    <property type="entry name" value="POLY-BETA-1,6-N-ACETYL-D-GLUCOSAMINE N-DEACETYLASE"/>
    <property type="match status" value="1"/>
</dbReference>
<keyword evidence="2" id="KW-0732">Signal</keyword>